<name>A0A7M1RYW1_9CAUD</name>
<proteinExistence type="predicted"/>
<sequence>MDKCSIIPRVKNKQGEFVDSELFSSLLHYTNDREIAKQYYAVGTSPEFLSRVANEAKFDSNGEITFQSLRQLTKLKLSDEKIKQTLNKDIGAGVYDYNEAVPKLQSFNRASQYNDKYMATIISRPDGKVELSIVDKNSTNTAQLNDNIANRSLQERIKFYLNRAGVDYSFMDASDRVNGRYSTINATRTADSLYQLIKVANNEQVDSSLSEEAGHFAVGALGNNPLVQRLERVLTPDVQKAIMGEEYDTIAYRSNPAREVAGYLVGKAINGEIDKRASWQSLIGRIVDTIKRVFSTITGNEIANAKLDAIRTADAIAQGFMSPGFQGTVENALETQETLFSAKDSVNVTTFKSILNILRSQTEEMRAIDKSLYNKYNQLAGQVEAGRISNSPSLFADLIAVDGITEAMDLMVDTVPEMINKLNKVDFNVANITPENAALLREVGTFVTNAQALIKIVKDATTTEDSRLKLQNVSEDTMNRLKTLRRNLNEAINGDDRLLSNLEIKQREFYLKFLEDAMGSTYVERASRVIFDWKKGQRGLKWVNAERVPIEDLLRYMEKDISIHESILASMSNNSDVIGQLADRAVKLANKYADDMTIQSQDRLRGLEKDLHDIGEKNTDIFCEVSPRTGKLTGNIVSEFVWGDYEDDWLAFKKEARDNFYANNNLDGKSDFEKSLLWDQFFKPQAKSWHKQHSQWHMIEQRWYPNDNYRSEQYARTIAGTRREGWLNKYMNLKRELDGFLPNGSTNVYRMPQFKGTTMNKIRNRRMTEGTGKAISYTLRRNMADTFVEDSEDRDFGSDQTYNTIEEDMFSNQLEFEKEKLNRVPIYGINKLRDTGELSTDLFQSTLAYAGMAHTYAGISSIAGTLEIGKDVLKRRAVGGVKPESERDETSRAYKRYQKFLDKQVYGINTTKIKIGKKVVLNKIVGFFTGLASKFFLGGNVLGGAVNVGTGSLEIFKEALAGEFFSVKDWERANLIYWKSLPSNWLHAGDDVKEDKISLFIRQFNTLNENRKKEREYFTNKSKWVKLNPVGENLFLPYKCGEHYMQTMAFLALANKTKLVDENGNPISLYNAYQVVPIDETKPELGKTLAMKQGVKYVDTETGELREWSIDDESRFMDRAREINNRMHGIYNNADKVAIQQNVYGNALLAMRGYALGMIQRRFGVSTYSVALGGETEGSMRTLAKVIASTFTDKGGFGLTARAILTPVSKTTQQRMLDAGFSANQYYNMRRNWADMAVIVALTLLKMLSAKPDDDDDEEPDQAMGFLYYAASRLYSEQAAFNTPWGFVKEAPVVTNISPVGFSLATDLVNIVTLFATQEEYKSSGGTYEKGDLKWAHKVERMLPYWRSYLMMQNPYQAAQSYQYGRANLTK</sequence>
<dbReference type="Proteomes" id="UP000594161">
    <property type="component" value="Segment"/>
</dbReference>
<accession>A0A7M1RYW1</accession>
<evidence type="ECO:0000313" key="2">
    <source>
        <dbReference type="Proteomes" id="UP000594161"/>
    </source>
</evidence>
<organism evidence="1 2">
    <name type="scientific">uncultured phage cr126_1</name>
    <dbReference type="NCBI Taxonomy" id="2772075"/>
    <lineage>
        <taxon>Viruses</taxon>
        <taxon>Duplodnaviria</taxon>
        <taxon>Heunggongvirae</taxon>
        <taxon>Uroviricota</taxon>
        <taxon>Caudoviricetes</taxon>
        <taxon>Crassvirales</taxon>
        <taxon>Steigviridae</taxon>
        <taxon>Asinivirinae</taxon>
        <taxon>Kolpuevirus</taxon>
        <taxon>Kolpuevirus hominis</taxon>
    </lineage>
</organism>
<dbReference type="GeneID" id="65130145"/>
<reference evidence="1 2" key="1">
    <citation type="submission" date="2020-07" db="EMBL/GenBank/DDBJ databases">
        <title>Taxonomic proposal: Crassvirales, a new order of highly abundant and diverse bacterial viruses.</title>
        <authorList>
            <person name="Shkoporov A.N."/>
            <person name="Stockdale S.R."/>
            <person name="Guerin E."/>
            <person name="Ross R.P."/>
            <person name="Hill C."/>
        </authorList>
    </citation>
    <scope>NUCLEOTIDE SEQUENCE [LARGE SCALE GENOMIC DNA]</scope>
</reference>
<dbReference type="RefSeq" id="YP_010111696.1">
    <property type="nucleotide sequence ID" value="NC_055884.1"/>
</dbReference>
<keyword evidence="2" id="KW-1185">Reference proteome</keyword>
<dbReference type="KEGG" id="vg:65130145"/>
<protein>
    <submittedName>
        <fullName evidence="1">Putative RNA-polymerase subunit</fullName>
    </submittedName>
</protein>
<dbReference type="EMBL" id="MT774391">
    <property type="protein sequence ID" value="QOR59538.1"/>
    <property type="molecule type" value="Genomic_DNA"/>
</dbReference>
<evidence type="ECO:0000313" key="1">
    <source>
        <dbReference type="EMBL" id="QOR59538.1"/>
    </source>
</evidence>